<dbReference type="CDD" id="cd07043">
    <property type="entry name" value="STAS_anti-anti-sigma_factors"/>
    <property type="match status" value="1"/>
</dbReference>
<proteinExistence type="predicted"/>
<dbReference type="InterPro" id="IPR052746">
    <property type="entry name" value="MlaB_ABC_Transporter"/>
</dbReference>
<dbReference type="PROSITE" id="PS50801">
    <property type="entry name" value="STAS"/>
    <property type="match status" value="1"/>
</dbReference>
<dbReference type="PANTHER" id="PTHR35849">
    <property type="entry name" value="BLR2341 PROTEIN"/>
    <property type="match status" value="1"/>
</dbReference>
<sequence length="100" mass="10318">MSTTSFAIEGELTIYRAAELRQALLAALGDGADGDFEIDLAAVTEFDSAGVQLLIAAKKSAAARGRALRLVGHAPSVRDAFAVLDLAGHFGDPLTPPASH</sequence>
<dbReference type="InterPro" id="IPR036513">
    <property type="entry name" value="STAS_dom_sf"/>
</dbReference>
<name>I0HVP8_RUBGI</name>
<dbReference type="PATRIC" id="fig|983917.3.peg.3655"/>
<dbReference type="PANTHER" id="PTHR35849:SF2">
    <property type="entry name" value="BLR2341 PROTEIN"/>
    <property type="match status" value="1"/>
</dbReference>
<dbReference type="InterPro" id="IPR058548">
    <property type="entry name" value="MlaB-like_STAS"/>
</dbReference>
<evidence type="ECO:0000259" key="1">
    <source>
        <dbReference type="PROSITE" id="PS50801"/>
    </source>
</evidence>
<accession>I0HVP8</accession>
<dbReference type="SUPFAM" id="SSF52091">
    <property type="entry name" value="SpoIIaa-like"/>
    <property type="match status" value="1"/>
</dbReference>
<protein>
    <recommendedName>
        <fullName evidence="1">STAS domain-containing protein</fullName>
    </recommendedName>
</protein>
<evidence type="ECO:0000313" key="2">
    <source>
        <dbReference type="EMBL" id="BAL97085.1"/>
    </source>
</evidence>
<gene>
    <name evidence="2" type="ordered locus">RGE_37460</name>
</gene>
<dbReference type="AlphaFoldDB" id="I0HVP8"/>
<dbReference type="Pfam" id="PF13466">
    <property type="entry name" value="STAS_2"/>
    <property type="match status" value="1"/>
</dbReference>
<dbReference type="KEGG" id="rge:RGE_37460"/>
<organism evidence="2 3">
    <name type="scientific">Rubrivivax gelatinosus (strain NBRC 100245 / IL144)</name>
    <dbReference type="NCBI Taxonomy" id="983917"/>
    <lineage>
        <taxon>Bacteria</taxon>
        <taxon>Pseudomonadati</taxon>
        <taxon>Pseudomonadota</taxon>
        <taxon>Betaproteobacteria</taxon>
        <taxon>Burkholderiales</taxon>
        <taxon>Sphaerotilaceae</taxon>
        <taxon>Rubrivivax</taxon>
    </lineage>
</organism>
<feature type="domain" description="STAS" evidence="1">
    <location>
        <begin position="1"/>
        <end position="100"/>
    </location>
</feature>
<keyword evidence="3" id="KW-1185">Reference proteome</keyword>
<reference evidence="2 3" key="1">
    <citation type="journal article" date="2012" name="J. Bacteriol.">
        <title>Complete genome sequence of phototrophic betaproteobacterium Rubrivivax gelatinosus IL144.</title>
        <authorList>
            <person name="Nagashima S."/>
            <person name="Kamimura A."/>
            <person name="Shimizu T."/>
            <person name="Nakamura-isaki S."/>
            <person name="Aono E."/>
            <person name="Sakamoto K."/>
            <person name="Ichikawa N."/>
            <person name="Nakazawa H."/>
            <person name="Sekine M."/>
            <person name="Yamazaki S."/>
            <person name="Fujita N."/>
            <person name="Shimada K."/>
            <person name="Hanada S."/>
            <person name="Nagashima K.V.P."/>
        </authorList>
    </citation>
    <scope>NUCLEOTIDE SEQUENCE [LARGE SCALE GENOMIC DNA]</scope>
    <source>
        <strain evidence="3">NBRC 100245 / IL144</strain>
    </source>
</reference>
<dbReference type="eggNOG" id="COG1366">
    <property type="taxonomic scope" value="Bacteria"/>
</dbReference>
<dbReference type="RefSeq" id="WP_014429940.1">
    <property type="nucleotide sequence ID" value="NC_017075.1"/>
</dbReference>
<dbReference type="Proteomes" id="UP000007883">
    <property type="component" value="Chromosome"/>
</dbReference>
<dbReference type="EMBL" id="AP012320">
    <property type="protein sequence ID" value="BAL97085.1"/>
    <property type="molecule type" value="Genomic_DNA"/>
</dbReference>
<dbReference type="STRING" id="983917.RGE_37460"/>
<dbReference type="InterPro" id="IPR002645">
    <property type="entry name" value="STAS_dom"/>
</dbReference>
<evidence type="ECO:0000313" key="3">
    <source>
        <dbReference type="Proteomes" id="UP000007883"/>
    </source>
</evidence>
<dbReference type="HOGENOM" id="CLU_115403_14_2_4"/>
<dbReference type="Gene3D" id="3.30.750.24">
    <property type="entry name" value="STAS domain"/>
    <property type="match status" value="1"/>
</dbReference>